<dbReference type="InterPro" id="IPR053219">
    <property type="entry name" value="GPCR_Dmsr-1"/>
</dbReference>
<sequence length="389" mass="43684">MAYEIDNLNYTAGYDVILNYSTAGPSNNDGGSSEISGLKKFGEAYGSVHGYLSVAVCIFGLICNSANIIVLTRKNMISSTNTILLWLAVADLLTMTSYLPIAVHFYILKPPDLGLFDTRSVPWIHFFLFHINYTVVCHTIAIWLTITLATFRFLYIYFPTRGMTLCSLQRAKLSIALVYIITVCICVPNFLCNAVANVGPKFYTSVKEINGTNVTIHENIWTILDSNLAKAQPILIRLNYWIQALFIKIIPCILLTVLTIVLIVAMNEASKRRMRLKSQGKKNESDRSHENNRTTKMLLAVVVLFLITELPHGILTVCNIFITNFYKMVYAPLGDVFDILALINNSVNFVLYCTMSRQFRTTFIEVFSACCPSKPNCLKNEGFKLVPNG</sequence>
<reference evidence="7" key="1">
    <citation type="submission" date="2022-03" db="EMBL/GenBank/DDBJ databases">
        <authorList>
            <person name="Martin C."/>
        </authorList>
    </citation>
    <scope>NUCLEOTIDE SEQUENCE</scope>
</reference>
<evidence type="ECO:0000313" key="8">
    <source>
        <dbReference type="Proteomes" id="UP000749559"/>
    </source>
</evidence>
<feature type="transmembrane region" description="Helical" evidence="5">
    <location>
        <begin position="328"/>
        <end position="351"/>
    </location>
</feature>
<feature type="transmembrane region" description="Helical" evidence="5">
    <location>
        <begin position="297"/>
        <end position="322"/>
    </location>
</feature>
<keyword evidence="3 5" id="KW-1133">Transmembrane helix</keyword>
<feature type="transmembrane region" description="Helical" evidence="5">
    <location>
        <begin position="48"/>
        <end position="71"/>
    </location>
</feature>
<feature type="transmembrane region" description="Helical" evidence="5">
    <location>
        <begin position="83"/>
        <end position="107"/>
    </location>
</feature>
<evidence type="ECO:0000256" key="1">
    <source>
        <dbReference type="ARBA" id="ARBA00004370"/>
    </source>
</evidence>
<protein>
    <recommendedName>
        <fullName evidence="6">G-protein coupled receptors family 1 profile domain-containing protein</fullName>
    </recommendedName>
</protein>
<gene>
    <name evidence="7" type="ORF">OFUS_LOCUS9007</name>
</gene>
<evidence type="ECO:0000256" key="3">
    <source>
        <dbReference type="ARBA" id="ARBA00022989"/>
    </source>
</evidence>
<dbReference type="Proteomes" id="UP000749559">
    <property type="component" value="Unassembled WGS sequence"/>
</dbReference>
<dbReference type="SUPFAM" id="SSF81321">
    <property type="entry name" value="Family A G protein-coupled receptor-like"/>
    <property type="match status" value="1"/>
</dbReference>
<comment type="caution">
    <text evidence="7">The sequence shown here is derived from an EMBL/GenBank/DDBJ whole genome shotgun (WGS) entry which is preliminary data.</text>
</comment>
<dbReference type="InterPro" id="IPR000276">
    <property type="entry name" value="GPCR_Rhodpsn"/>
</dbReference>
<accession>A0A8S4NQ85</accession>
<evidence type="ECO:0000259" key="6">
    <source>
        <dbReference type="PROSITE" id="PS50262"/>
    </source>
</evidence>
<proteinExistence type="predicted"/>
<keyword evidence="8" id="KW-1185">Reference proteome</keyword>
<feature type="transmembrane region" description="Helical" evidence="5">
    <location>
        <begin position="240"/>
        <end position="265"/>
    </location>
</feature>
<evidence type="ECO:0000313" key="7">
    <source>
        <dbReference type="EMBL" id="CAH1782574.1"/>
    </source>
</evidence>
<comment type="subcellular location">
    <subcellularLocation>
        <location evidence="1">Membrane</location>
    </subcellularLocation>
</comment>
<keyword evidence="4 5" id="KW-0472">Membrane</keyword>
<dbReference type="PROSITE" id="PS50262">
    <property type="entry name" value="G_PROTEIN_RECEP_F1_2"/>
    <property type="match status" value="1"/>
</dbReference>
<feature type="transmembrane region" description="Helical" evidence="5">
    <location>
        <begin position="176"/>
        <end position="196"/>
    </location>
</feature>
<keyword evidence="2 5" id="KW-0812">Transmembrane</keyword>
<evidence type="ECO:0000256" key="4">
    <source>
        <dbReference type="ARBA" id="ARBA00023136"/>
    </source>
</evidence>
<feature type="domain" description="G-protein coupled receptors family 1 profile" evidence="6">
    <location>
        <begin position="63"/>
        <end position="352"/>
    </location>
</feature>
<dbReference type="PANTHER" id="PTHR46273">
    <property type="entry name" value="MYOSUPPRESSIN RECEPTOR 1, ISOFORM B-RELATED"/>
    <property type="match status" value="1"/>
</dbReference>
<organism evidence="7 8">
    <name type="scientific">Owenia fusiformis</name>
    <name type="common">Polychaete worm</name>
    <dbReference type="NCBI Taxonomy" id="6347"/>
    <lineage>
        <taxon>Eukaryota</taxon>
        <taxon>Metazoa</taxon>
        <taxon>Spiralia</taxon>
        <taxon>Lophotrochozoa</taxon>
        <taxon>Annelida</taxon>
        <taxon>Polychaeta</taxon>
        <taxon>Sedentaria</taxon>
        <taxon>Canalipalpata</taxon>
        <taxon>Sabellida</taxon>
        <taxon>Oweniida</taxon>
        <taxon>Oweniidae</taxon>
        <taxon>Owenia</taxon>
    </lineage>
</organism>
<dbReference type="CDD" id="cd14978">
    <property type="entry name" value="7tmA_FMRFamide_R-like"/>
    <property type="match status" value="1"/>
</dbReference>
<dbReference type="Gene3D" id="1.20.1070.10">
    <property type="entry name" value="Rhodopsin 7-helix transmembrane proteins"/>
    <property type="match status" value="1"/>
</dbReference>
<dbReference type="GO" id="GO:0005886">
    <property type="term" value="C:plasma membrane"/>
    <property type="evidence" value="ECO:0007669"/>
    <property type="project" value="TreeGrafter"/>
</dbReference>
<dbReference type="OrthoDB" id="5864054at2759"/>
<dbReference type="InterPro" id="IPR017452">
    <property type="entry name" value="GPCR_Rhodpsn_7TM"/>
</dbReference>
<dbReference type="GO" id="GO:0008528">
    <property type="term" value="F:G protein-coupled peptide receptor activity"/>
    <property type="evidence" value="ECO:0007669"/>
    <property type="project" value="InterPro"/>
</dbReference>
<feature type="transmembrane region" description="Helical" evidence="5">
    <location>
        <begin position="127"/>
        <end position="155"/>
    </location>
</feature>
<dbReference type="InterPro" id="IPR019427">
    <property type="entry name" value="7TM_GPCR_serpentine_rcpt_Srw"/>
</dbReference>
<evidence type="ECO:0000256" key="5">
    <source>
        <dbReference type="SAM" id="Phobius"/>
    </source>
</evidence>
<dbReference type="AlphaFoldDB" id="A0A8S4NQ85"/>
<dbReference type="Pfam" id="PF10324">
    <property type="entry name" value="7TM_GPCR_Srw"/>
    <property type="match status" value="1"/>
</dbReference>
<dbReference type="EMBL" id="CAIIXF020000005">
    <property type="protein sequence ID" value="CAH1782574.1"/>
    <property type="molecule type" value="Genomic_DNA"/>
</dbReference>
<name>A0A8S4NQ85_OWEFU</name>
<feature type="non-terminal residue" evidence="7">
    <location>
        <position position="389"/>
    </location>
</feature>
<dbReference type="PRINTS" id="PR00237">
    <property type="entry name" value="GPCRRHODOPSN"/>
</dbReference>
<dbReference type="PANTHER" id="PTHR46273:SF4">
    <property type="entry name" value="AT19640P"/>
    <property type="match status" value="1"/>
</dbReference>
<evidence type="ECO:0000256" key="2">
    <source>
        <dbReference type="ARBA" id="ARBA00022692"/>
    </source>
</evidence>